<keyword evidence="2" id="KW-0813">Transport</keyword>
<dbReference type="AlphaFoldDB" id="A0AAI9SYD5"/>
<feature type="transmembrane region" description="Helical" evidence="13">
    <location>
        <begin position="133"/>
        <end position="154"/>
    </location>
</feature>
<keyword evidence="10" id="KW-0406">Ion transport</keyword>
<evidence type="ECO:0000256" key="8">
    <source>
        <dbReference type="ARBA" id="ARBA00022989"/>
    </source>
</evidence>
<dbReference type="SUPFAM" id="SSF52343">
    <property type="entry name" value="Ferredoxin reductase-like, C-terminal NADP-linked domain"/>
    <property type="match status" value="1"/>
</dbReference>
<sequence>MVEIEPRHGDHHYINVKYGYIIFGLSLLQILYLIVFKLLFIRQWKKSGIYNNALSKLSSPATWPIIAIWVVTIAVIAQYHIGSFAHDYIVVAKRLGRIAYSLIPMNIYLILRFPNSFNWNSGYYLQNLNQHKWLSRVIFILSLLHAVGFTYKWIKEGTISKFVKFFNFLGVLTLLPFMLLIIVSIRYMRRKWYFGFYIIHNITSWLMVILITFHARPGVLLFGISSLILLALQLYLRFANGYRVNATKVIDVPSSSLQIVEIPTPQNFPLWLPASHLRINYPLSNARSWIGATHPYTIASIHEDGNNSLTLITKKTTFQFMQHLGYLITGPYPALPPPFYTSAQVVNIVCGGSGISFGLPIFQFFKSSNHEATIVNLVWCVRNKADLFIVRKFDLTGAQIYVTSPVSQEQEEEQANIPEFVIHDEHHEENHGLLEENIELQSIKGQDDDDEFDKQKPDFLNNNNNNNNNNFKFGRPKLDEVFAIDNPTITYDPKCSWVLACGPDGLIKDAKIWAKEHDYEFFYEKYEM</sequence>
<evidence type="ECO:0000256" key="7">
    <source>
        <dbReference type="ARBA" id="ARBA00022982"/>
    </source>
</evidence>
<dbReference type="RefSeq" id="XP_049180991.1">
    <property type="nucleotide sequence ID" value="XM_049323138.1"/>
</dbReference>
<feature type="region of interest" description="Disordered" evidence="12">
    <location>
        <begin position="446"/>
        <end position="470"/>
    </location>
</feature>
<organism evidence="16 17">
    <name type="scientific">Candida oxycetoniae</name>
    <dbReference type="NCBI Taxonomy" id="497107"/>
    <lineage>
        <taxon>Eukaryota</taxon>
        <taxon>Fungi</taxon>
        <taxon>Dikarya</taxon>
        <taxon>Ascomycota</taxon>
        <taxon>Saccharomycotina</taxon>
        <taxon>Pichiomycetes</taxon>
        <taxon>Debaryomycetaceae</taxon>
        <taxon>Candida/Lodderomyces clade</taxon>
        <taxon>Candida</taxon>
    </lineage>
</organism>
<dbReference type="InterPro" id="IPR039261">
    <property type="entry name" value="FNR_nucleotide-bd"/>
</dbReference>
<keyword evidence="9" id="KW-0560">Oxidoreductase</keyword>
<dbReference type="GeneID" id="73379578"/>
<gene>
    <name evidence="16" type="ORF">KGF56_001961</name>
</gene>
<evidence type="ECO:0000313" key="17">
    <source>
        <dbReference type="Proteomes" id="UP001202479"/>
    </source>
</evidence>
<dbReference type="SFLD" id="SFLDF00463">
    <property type="entry name" value="AIM14"/>
    <property type="match status" value="1"/>
</dbReference>
<dbReference type="InterPro" id="IPR050369">
    <property type="entry name" value="RBOH/FRE"/>
</dbReference>
<dbReference type="Pfam" id="PF01794">
    <property type="entry name" value="Ferric_reduct"/>
    <property type="match status" value="1"/>
</dbReference>
<name>A0AAI9SYD5_9ASCO</name>
<dbReference type="Gene3D" id="3.40.50.80">
    <property type="entry name" value="Nucleotide-binding domain of ferredoxin-NADP reductase (FNR) module"/>
    <property type="match status" value="1"/>
</dbReference>
<evidence type="ECO:0000256" key="12">
    <source>
        <dbReference type="SAM" id="MobiDB-lite"/>
    </source>
</evidence>
<accession>A0AAI9SYD5</accession>
<protein>
    <submittedName>
        <fullName evidence="16">AIM14</fullName>
    </submittedName>
</protein>
<dbReference type="PANTHER" id="PTHR11972">
    <property type="entry name" value="NADPH OXIDASE"/>
    <property type="match status" value="1"/>
</dbReference>
<evidence type="ECO:0000256" key="13">
    <source>
        <dbReference type="SAM" id="Phobius"/>
    </source>
</evidence>
<feature type="domain" description="Ferric oxidoreductase" evidence="14">
    <location>
        <begin position="95"/>
        <end position="210"/>
    </location>
</feature>
<dbReference type="InterPro" id="IPR013130">
    <property type="entry name" value="Fe3_Rdtase_TM_dom"/>
</dbReference>
<keyword evidence="4 13" id="KW-0812">Transmembrane</keyword>
<dbReference type="GO" id="GO:0005886">
    <property type="term" value="C:plasma membrane"/>
    <property type="evidence" value="ECO:0007669"/>
    <property type="project" value="TreeGrafter"/>
</dbReference>
<evidence type="ECO:0000256" key="1">
    <source>
        <dbReference type="ARBA" id="ARBA00004141"/>
    </source>
</evidence>
<feature type="transmembrane region" description="Helical" evidence="13">
    <location>
        <begin position="219"/>
        <end position="238"/>
    </location>
</feature>
<feature type="compositionally biased region" description="Low complexity" evidence="12">
    <location>
        <begin position="458"/>
        <end position="470"/>
    </location>
</feature>
<keyword evidence="7" id="KW-0249">Electron transport</keyword>
<keyword evidence="17" id="KW-1185">Reference proteome</keyword>
<feature type="transmembrane region" description="Helical" evidence="13">
    <location>
        <begin position="166"/>
        <end position="185"/>
    </location>
</feature>
<keyword evidence="5" id="KW-0274">FAD</keyword>
<keyword evidence="6" id="KW-0521">NADP</keyword>
<evidence type="ECO:0000256" key="6">
    <source>
        <dbReference type="ARBA" id="ARBA00022857"/>
    </source>
</evidence>
<dbReference type="InterPro" id="IPR013121">
    <property type="entry name" value="Fe_red_NAD-bd_6"/>
</dbReference>
<evidence type="ECO:0000259" key="14">
    <source>
        <dbReference type="Pfam" id="PF01794"/>
    </source>
</evidence>
<evidence type="ECO:0000256" key="9">
    <source>
        <dbReference type="ARBA" id="ARBA00023002"/>
    </source>
</evidence>
<dbReference type="EMBL" id="JAHUZD010000056">
    <property type="protein sequence ID" value="KAI3405246.2"/>
    <property type="molecule type" value="Genomic_DNA"/>
</dbReference>
<keyword evidence="3" id="KW-0285">Flavoprotein</keyword>
<evidence type="ECO:0000256" key="2">
    <source>
        <dbReference type="ARBA" id="ARBA00022448"/>
    </source>
</evidence>
<feature type="transmembrane region" description="Helical" evidence="13">
    <location>
        <begin position="20"/>
        <end position="40"/>
    </location>
</feature>
<keyword evidence="8 13" id="KW-1133">Transmembrane helix</keyword>
<dbReference type="CDD" id="cd06186">
    <property type="entry name" value="NOX_Duox_like_FAD_NADP"/>
    <property type="match status" value="1"/>
</dbReference>
<dbReference type="Proteomes" id="UP001202479">
    <property type="component" value="Unassembled WGS sequence"/>
</dbReference>
<evidence type="ECO:0000256" key="5">
    <source>
        <dbReference type="ARBA" id="ARBA00022827"/>
    </source>
</evidence>
<keyword evidence="11 13" id="KW-0472">Membrane</keyword>
<feature type="transmembrane region" description="Helical" evidence="13">
    <location>
        <begin position="61"/>
        <end position="82"/>
    </location>
</feature>
<evidence type="ECO:0000256" key="11">
    <source>
        <dbReference type="ARBA" id="ARBA00023136"/>
    </source>
</evidence>
<feature type="transmembrane region" description="Helical" evidence="13">
    <location>
        <begin position="192"/>
        <end position="213"/>
    </location>
</feature>
<evidence type="ECO:0000256" key="10">
    <source>
        <dbReference type="ARBA" id="ARBA00023065"/>
    </source>
</evidence>
<dbReference type="SFLD" id="SFLDG01168">
    <property type="entry name" value="Ferric_reductase_subgroup_(FRE"/>
    <property type="match status" value="1"/>
</dbReference>
<proteinExistence type="predicted"/>
<feature type="domain" description="Ferric reductase NAD binding" evidence="15">
    <location>
        <begin position="345"/>
        <end position="511"/>
    </location>
</feature>
<reference evidence="16" key="1">
    <citation type="journal article" date="2022" name="DNA Res.">
        <title>Genome analysis of five recently described species of the CUG-Ser clade uncovers Candida theae as a new hybrid lineage with pathogenic potential in the Candida parapsilosis species complex.</title>
        <authorList>
            <person name="Mixao V."/>
            <person name="Del Olmo V."/>
            <person name="Hegedusova E."/>
            <person name="Saus E."/>
            <person name="Pryszcz L."/>
            <person name="Cillingova A."/>
            <person name="Nosek J."/>
            <person name="Gabaldon T."/>
        </authorList>
    </citation>
    <scope>NUCLEOTIDE SEQUENCE</scope>
    <source>
        <strain evidence="16">CBS 10844</strain>
    </source>
</reference>
<dbReference type="GO" id="GO:0033215">
    <property type="term" value="P:reductive iron assimilation"/>
    <property type="evidence" value="ECO:0007669"/>
    <property type="project" value="TreeGrafter"/>
</dbReference>
<evidence type="ECO:0000259" key="15">
    <source>
        <dbReference type="Pfam" id="PF08030"/>
    </source>
</evidence>
<evidence type="ECO:0000256" key="3">
    <source>
        <dbReference type="ARBA" id="ARBA00022630"/>
    </source>
</evidence>
<dbReference type="Pfam" id="PF08030">
    <property type="entry name" value="NAD_binding_6"/>
    <property type="match status" value="1"/>
</dbReference>
<comment type="caution">
    <text evidence="16">The sequence shown here is derived from an EMBL/GenBank/DDBJ whole genome shotgun (WGS) entry which is preliminary data.</text>
</comment>
<evidence type="ECO:0000256" key="4">
    <source>
        <dbReference type="ARBA" id="ARBA00022692"/>
    </source>
</evidence>
<dbReference type="PANTHER" id="PTHR11972:SF198">
    <property type="entry name" value="METALLOREDUCTASE AIM14-RELATED"/>
    <property type="match status" value="1"/>
</dbReference>
<evidence type="ECO:0000313" key="16">
    <source>
        <dbReference type="EMBL" id="KAI3405246.2"/>
    </source>
</evidence>
<dbReference type="GO" id="GO:0000293">
    <property type="term" value="F:ferric-chelate reductase activity"/>
    <property type="evidence" value="ECO:0007669"/>
    <property type="project" value="TreeGrafter"/>
</dbReference>
<dbReference type="SFLD" id="SFLDS00052">
    <property type="entry name" value="Ferric_Reductase_Domain"/>
    <property type="match status" value="1"/>
</dbReference>
<comment type="subcellular location">
    <subcellularLocation>
        <location evidence="1">Membrane</location>
        <topology evidence="1">Multi-pass membrane protein</topology>
    </subcellularLocation>
</comment>